<evidence type="ECO:0000313" key="2">
    <source>
        <dbReference type="Proteomes" id="UP001163603"/>
    </source>
</evidence>
<dbReference type="EMBL" id="CM047740">
    <property type="protein sequence ID" value="KAJ0039993.1"/>
    <property type="molecule type" value="Genomic_DNA"/>
</dbReference>
<reference evidence="2" key="1">
    <citation type="journal article" date="2023" name="G3 (Bethesda)">
        <title>Genome assembly and association tests identify interacting loci associated with vigor, precocity, and sex in interspecific pistachio rootstocks.</title>
        <authorList>
            <person name="Palmer W."/>
            <person name="Jacygrad E."/>
            <person name="Sagayaradj S."/>
            <person name="Cavanaugh K."/>
            <person name="Han R."/>
            <person name="Bertier L."/>
            <person name="Beede B."/>
            <person name="Kafkas S."/>
            <person name="Golino D."/>
            <person name="Preece J."/>
            <person name="Michelmore R."/>
        </authorList>
    </citation>
    <scope>NUCLEOTIDE SEQUENCE [LARGE SCALE GENOMIC DNA]</scope>
</reference>
<sequence>MDLNSVADKPHAICIPYPAQGHINPMFKLAKLLHLKGFHITFVNTEYNHRRLLKSIGPNHLEALLDFRFETIPDGLPFYDADVTQDTPSLCDSTSKYCFAPFCNLIRKLNDTSSSKFPPVTCIVSDGSMSFTVDAAEEFGIPDVLFWTPSACGLLCYTQFHLLVERGLTPLKDVSYLTNEYLETTVDWIPGMKSIRLRDFPAFIRTTDANDIMVNYIIREVQKASKASAIVLNTFDSLEQAVLDALSVLLPPVYTIGPLPLLTRKAVIRISTDFFKCAVNKWNESPVLSSAQEDEKWSELHDKMLQGSAQLLGLLVWRVQREGVVGDKCEVLHKLETAKKEIVELRKLRSEDAKANEKVVSIFATQAQTWFNERKKLQQHIELLLMN</sequence>
<dbReference type="Proteomes" id="UP001163603">
    <property type="component" value="Chromosome 5"/>
</dbReference>
<organism evidence="1 2">
    <name type="scientific">Pistacia integerrima</name>
    <dbReference type="NCBI Taxonomy" id="434235"/>
    <lineage>
        <taxon>Eukaryota</taxon>
        <taxon>Viridiplantae</taxon>
        <taxon>Streptophyta</taxon>
        <taxon>Embryophyta</taxon>
        <taxon>Tracheophyta</taxon>
        <taxon>Spermatophyta</taxon>
        <taxon>Magnoliopsida</taxon>
        <taxon>eudicotyledons</taxon>
        <taxon>Gunneridae</taxon>
        <taxon>Pentapetalae</taxon>
        <taxon>rosids</taxon>
        <taxon>malvids</taxon>
        <taxon>Sapindales</taxon>
        <taxon>Anacardiaceae</taxon>
        <taxon>Pistacia</taxon>
    </lineage>
</organism>
<keyword evidence="2" id="KW-1185">Reference proteome</keyword>
<proteinExistence type="predicted"/>
<evidence type="ECO:0000313" key="1">
    <source>
        <dbReference type="EMBL" id="KAJ0039993.1"/>
    </source>
</evidence>
<name>A0ACC0YR69_9ROSI</name>
<protein>
    <submittedName>
        <fullName evidence="1">Uncharacterized protein</fullName>
    </submittedName>
</protein>
<comment type="caution">
    <text evidence="1">The sequence shown here is derived from an EMBL/GenBank/DDBJ whole genome shotgun (WGS) entry which is preliminary data.</text>
</comment>
<gene>
    <name evidence="1" type="ORF">Pint_26581</name>
</gene>
<accession>A0ACC0YR69</accession>